<feature type="transmembrane region" description="Helical" evidence="1">
    <location>
        <begin position="20"/>
        <end position="42"/>
    </location>
</feature>
<reference evidence="3" key="1">
    <citation type="submission" date="2015-04" db="EMBL/GenBank/DDBJ databases">
        <authorList>
            <person name="Syromyatnikov M.Y."/>
            <person name="Popov V.N."/>
        </authorList>
    </citation>
    <scope>NUCLEOTIDE SEQUENCE</scope>
    <source>
        <strain evidence="3">MO-1</strain>
    </source>
</reference>
<keyword evidence="1" id="KW-1133">Transmembrane helix</keyword>
<evidence type="ECO:0000259" key="2">
    <source>
        <dbReference type="Pfam" id="PF04015"/>
    </source>
</evidence>
<feature type="domain" description="DUF362" evidence="2">
    <location>
        <begin position="103"/>
        <end position="298"/>
    </location>
</feature>
<name>A0A1S7LGI4_MAGMO</name>
<gene>
    <name evidence="3" type="ORF">MAGMO_0989</name>
</gene>
<dbReference type="Pfam" id="PF04015">
    <property type="entry name" value="DUF362"/>
    <property type="match status" value="1"/>
</dbReference>
<dbReference type="EMBL" id="LO017727">
    <property type="protein sequence ID" value="CRH05187.1"/>
    <property type="molecule type" value="Genomic_DNA"/>
</dbReference>
<evidence type="ECO:0000313" key="3">
    <source>
        <dbReference type="EMBL" id="CRH05187.1"/>
    </source>
</evidence>
<sequence>MTTPTRKRAKKKQQTTRRELLRDGVITTGLVAATLAGGALMYGEQPVRRREKPILTLPNYRPEPSTHTRELAIIHGQDVEKMVRDALQAMGGLGRFVQKGERVLLKPNVGWDRFPEQAANTGPELVKAVAQLCREAGAAKVVVSDFSLNDPQRCFVRSGIEKAAQEAGAELHLPSKSDFVMTQMGGEVLGDWLAMRTLHEVDRVINLPIVKHHSLSGCTLSMKNHYGIIGGRRNRLHQNIHTSIVDLAAAVRPTLTIMDATRVLKRNGPTGGNVADVALEETIIAATDEVALDAYCTRFLDLTPEDVPFLAMAEARGLGTTNWKNLRWLERSIL</sequence>
<protein>
    <recommendedName>
        <fullName evidence="2">DUF362 domain-containing protein</fullName>
    </recommendedName>
</protein>
<keyword evidence="1" id="KW-0812">Transmembrane</keyword>
<accession>A0A1S7LGI4</accession>
<dbReference type="AlphaFoldDB" id="A0A1S7LGI4"/>
<dbReference type="InterPro" id="IPR007160">
    <property type="entry name" value="DUF362"/>
</dbReference>
<organism evidence="3">
    <name type="scientific">Magnetococcus massalia (strain MO-1)</name>
    <dbReference type="NCBI Taxonomy" id="451514"/>
    <lineage>
        <taxon>Bacteria</taxon>
        <taxon>Pseudomonadati</taxon>
        <taxon>Pseudomonadota</taxon>
        <taxon>Magnetococcia</taxon>
        <taxon>Magnetococcales</taxon>
        <taxon>Magnetococcaceae</taxon>
        <taxon>Magnetococcus</taxon>
    </lineage>
</organism>
<proteinExistence type="predicted"/>
<evidence type="ECO:0000256" key="1">
    <source>
        <dbReference type="SAM" id="Phobius"/>
    </source>
</evidence>
<keyword evidence="1" id="KW-0472">Membrane</keyword>